<dbReference type="AlphaFoldDB" id="A0A1I7WAB1"/>
<sequence>MPRLTVIYNNEILFRSLSIFCSFRSQMVVSCNIHSLVCVPNTSIIISCFNHCKHTSSFNHKFQFCQLPYFRVRLIAIEIILHQCTVAVIISLVQPILALMRCAPDTGARPIFNWTHRSLGLIGITFAGCFSFIFKINAFITTYIIIQGFKYFCDFLIFVYIGNHFIEKLNS</sequence>
<keyword evidence="1" id="KW-1133">Transmembrane helix</keyword>
<name>A0A1I7WAB1_HETBA</name>
<accession>A0A1I7WAB1</accession>
<evidence type="ECO:0000256" key="1">
    <source>
        <dbReference type="SAM" id="Phobius"/>
    </source>
</evidence>
<proteinExistence type="predicted"/>
<feature type="transmembrane region" description="Helical" evidence="1">
    <location>
        <begin position="118"/>
        <end position="136"/>
    </location>
</feature>
<dbReference type="WBParaSite" id="Hba_01599">
    <property type="protein sequence ID" value="Hba_01599"/>
    <property type="gene ID" value="Hba_01599"/>
</dbReference>
<keyword evidence="1" id="KW-0812">Transmembrane</keyword>
<feature type="transmembrane region" description="Helical" evidence="1">
    <location>
        <begin position="79"/>
        <end position="98"/>
    </location>
</feature>
<evidence type="ECO:0000313" key="3">
    <source>
        <dbReference type="WBParaSite" id="Hba_01599"/>
    </source>
</evidence>
<evidence type="ECO:0000313" key="2">
    <source>
        <dbReference type="Proteomes" id="UP000095283"/>
    </source>
</evidence>
<keyword evidence="1" id="KW-0472">Membrane</keyword>
<dbReference type="Proteomes" id="UP000095283">
    <property type="component" value="Unplaced"/>
</dbReference>
<reference evidence="3" key="1">
    <citation type="submission" date="2016-11" db="UniProtKB">
        <authorList>
            <consortium name="WormBaseParasite"/>
        </authorList>
    </citation>
    <scope>IDENTIFICATION</scope>
</reference>
<feature type="transmembrane region" description="Helical" evidence="1">
    <location>
        <begin position="148"/>
        <end position="166"/>
    </location>
</feature>
<protein>
    <submittedName>
        <fullName evidence="3">Cytochrome b561 domain-containing protein</fullName>
    </submittedName>
</protein>
<keyword evidence="2" id="KW-1185">Reference proteome</keyword>
<organism evidence="2 3">
    <name type="scientific">Heterorhabditis bacteriophora</name>
    <name type="common">Entomopathogenic nematode worm</name>
    <dbReference type="NCBI Taxonomy" id="37862"/>
    <lineage>
        <taxon>Eukaryota</taxon>
        <taxon>Metazoa</taxon>
        <taxon>Ecdysozoa</taxon>
        <taxon>Nematoda</taxon>
        <taxon>Chromadorea</taxon>
        <taxon>Rhabditida</taxon>
        <taxon>Rhabditina</taxon>
        <taxon>Rhabditomorpha</taxon>
        <taxon>Strongyloidea</taxon>
        <taxon>Heterorhabditidae</taxon>
        <taxon>Heterorhabditis</taxon>
    </lineage>
</organism>